<keyword evidence="4 7" id="KW-0472">Membrane</keyword>
<feature type="coiled-coil region" evidence="5">
    <location>
        <begin position="769"/>
        <end position="796"/>
    </location>
</feature>
<feature type="region of interest" description="Disordered" evidence="6">
    <location>
        <begin position="236"/>
        <end position="290"/>
    </location>
</feature>
<gene>
    <name evidence="9" type="ORF">QJS04_geneDACA013117</name>
</gene>
<feature type="transmembrane region" description="Helical" evidence="7">
    <location>
        <begin position="16"/>
        <end position="41"/>
    </location>
</feature>
<dbReference type="EMBL" id="JAUJYN010000005">
    <property type="protein sequence ID" value="KAK1271417.1"/>
    <property type="molecule type" value="Genomic_DNA"/>
</dbReference>
<evidence type="ECO:0000259" key="8">
    <source>
        <dbReference type="PROSITE" id="PS51775"/>
    </source>
</evidence>
<dbReference type="GO" id="GO:0016020">
    <property type="term" value="C:membrane"/>
    <property type="evidence" value="ECO:0007669"/>
    <property type="project" value="UniProtKB-SubCell"/>
</dbReference>
<dbReference type="Proteomes" id="UP001179952">
    <property type="component" value="Unassembled WGS sequence"/>
</dbReference>
<feature type="coiled-coil region" evidence="5">
    <location>
        <begin position="523"/>
        <end position="624"/>
    </location>
</feature>
<dbReference type="AlphaFoldDB" id="A0AAV9B5V8"/>
<dbReference type="GO" id="GO:0080115">
    <property type="term" value="F:myosin XI tail binding"/>
    <property type="evidence" value="ECO:0007669"/>
    <property type="project" value="UniProtKB-ARBA"/>
</dbReference>
<sequence>MESKTYFRTKIDAQRFISVLSSAAFEWLLILMLFLDAWFSFLVTKFARFCKLQTPCLLCSRLDHILGCEKPGFYWNLICSAHKLEISSLAYCHKHKKLSDVHQMCEGCLISYATEKKSNSETYRSLVGKLGADRQVDINADDVVNLPLLHGDQGDSPCTRHCLCCGELINRKSHHGLPQTKSIGVKVSDLDVPLSGDKHPYNSDGLRKRREKPLESPRVAFPLSHIGYSELKITSDSESEKSFSDEDNRGAQSLKQEDVSSTSNIIPKTLAQETDKDKLIHPPPVPRPPISRKARQLHIDEPSPVSSSGTSTAVVGHGLEELTWDQVEKTSNPLVSSDFISVHAIPSTDVNFMETPDETLNAKDVGETGDISIISTSAMEEVVKAVGQHPATERSTESRIIIDPNQSMSNFIDLNDAYKLAVGSKGNQASNTTVEVFPGRDSSKVHEDLKQLISQISTARGFDFIWNDMSPRVNAQSISPSCSTGAQLLLKRLSIDRNESGLESLDGSIVSEIEGESAVDRLKRQIELDRKSMSALYKELEEERNASAIAANQAMAMITRLQEEKASMQMEALQYQRMMDEQAEYDQEALQNLNDGLAQKEKELQDMEAEFERYKKTVKIVDDNASPSSFELDKKSEDDSKPDQKDMVFCDSNGCKVGAPIDPLSDFESEKSYISTCLKELERRLFLFSNNGVCETSGVVERHDWTSLKNGSNKEMYHNELLLEECQTEGTHYLEPHDKTRSVLSEGYHESLKSNDRQNFLKLRREGDLVTIENEVSQLNKRLGALEADKNFLEHTINSLRNGSEGIQFVQEIECHLRELRRIGINRDQLVD</sequence>
<feature type="domain" description="GTD-binding" evidence="8">
    <location>
        <begin position="517"/>
        <end position="615"/>
    </location>
</feature>
<evidence type="ECO:0000256" key="1">
    <source>
        <dbReference type="ARBA" id="ARBA00004167"/>
    </source>
</evidence>
<comment type="subcellular location">
    <subcellularLocation>
        <location evidence="1">Membrane</location>
        <topology evidence="1">Single-pass membrane protein</topology>
    </subcellularLocation>
</comment>
<evidence type="ECO:0000313" key="9">
    <source>
        <dbReference type="EMBL" id="KAK1271417.1"/>
    </source>
</evidence>
<evidence type="ECO:0000256" key="4">
    <source>
        <dbReference type="ARBA" id="ARBA00023136"/>
    </source>
</evidence>
<name>A0AAV9B5V8_ACOGR</name>
<dbReference type="PANTHER" id="PTHR31448">
    <property type="entry name" value="MYOSIN-BINDING PROTEIN 2"/>
    <property type="match status" value="1"/>
</dbReference>
<keyword evidence="10" id="KW-1185">Reference proteome</keyword>
<feature type="compositionally biased region" description="Basic and acidic residues" evidence="6">
    <location>
        <begin position="236"/>
        <end position="249"/>
    </location>
</feature>
<keyword evidence="5" id="KW-0175">Coiled coil</keyword>
<dbReference type="Pfam" id="PF04576">
    <property type="entry name" value="Zein-binding"/>
    <property type="match status" value="1"/>
</dbReference>
<evidence type="ECO:0000256" key="5">
    <source>
        <dbReference type="SAM" id="Coils"/>
    </source>
</evidence>
<keyword evidence="2 7" id="KW-0812">Transmembrane</keyword>
<feature type="compositionally biased region" description="Polar residues" evidence="6">
    <location>
        <begin position="250"/>
        <end position="266"/>
    </location>
</feature>
<evidence type="ECO:0000256" key="2">
    <source>
        <dbReference type="ARBA" id="ARBA00022692"/>
    </source>
</evidence>
<dbReference type="InterPro" id="IPR039306">
    <property type="entry name" value="MYOB"/>
</dbReference>
<dbReference type="PANTHER" id="PTHR31448:SF32">
    <property type="entry name" value="MYOSIN-BINDING PROTEIN 1"/>
    <property type="match status" value="1"/>
</dbReference>
<reference evidence="9" key="2">
    <citation type="submission" date="2023-06" db="EMBL/GenBank/DDBJ databases">
        <authorList>
            <person name="Ma L."/>
            <person name="Liu K.-W."/>
            <person name="Li Z."/>
            <person name="Hsiao Y.-Y."/>
            <person name="Qi Y."/>
            <person name="Fu T."/>
            <person name="Tang G."/>
            <person name="Zhang D."/>
            <person name="Sun W.-H."/>
            <person name="Liu D.-K."/>
            <person name="Li Y."/>
            <person name="Chen G.-Z."/>
            <person name="Liu X.-D."/>
            <person name="Liao X.-Y."/>
            <person name="Jiang Y.-T."/>
            <person name="Yu X."/>
            <person name="Hao Y."/>
            <person name="Huang J."/>
            <person name="Zhao X.-W."/>
            <person name="Ke S."/>
            <person name="Chen Y.-Y."/>
            <person name="Wu W.-L."/>
            <person name="Hsu J.-L."/>
            <person name="Lin Y.-F."/>
            <person name="Huang M.-D."/>
            <person name="Li C.-Y."/>
            <person name="Huang L."/>
            <person name="Wang Z.-W."/>
            <person name="Zhao X."/>
            <person name="Zhong W.-Y."/>
            <person name="Peng D.-H."/>
            <person name="Ahmad S."/>
            <person name="Lan S."/>
            <person name="Zhang J.-S."/>
            <person name="Tsai W.-C."/>
            <person name="Van De Peer Y."/>
            <person name="Liu Z.-J."/>
        </authorList>
    </citation>
    <scope>NUCLEOTIDE SEQUENCE</scope>
    <source>
        <strain evidence="9">SCP</strain>
        <tissue evidence="9">Leaves</tissue>
    </source>
</reference>
<keyword evidence="3 7" id="KW-1133">Transmembrane helix</keyword>
<reference evidence="9" key="1">
    <citation type="journal article" date="2023" name="Nat. Commun.">
        <title>Diploid and tetraploid genomes of Acorus and the evolution of monocots.</title>
        <authorList>
            <person name="Ma L."/>
            <person name="Liu K.W."/>
            <person name="Li Z."/>
            <person name="Hsiao Y.Y."/>
            <person name="Qi Y."/>
            <person name="Fu T."/>
            <person name="Tang G.D."/>
            <person name="Zhang D."/>
            <person name="Sun W.H."/>
            <person name="Liu D.K."/>
            <person name="Li Y."/>
            <person name="Chen G.Z."/>
            <person name="Liu X.D."/>
            <person name="Liao X.Y."/>
            <person name="Jiang Y.T."/>
            <person name="Yu X."/>
            <person name="Hao Y."/>
            <person name="Huang J."/>
            <person name="Zhao X.W."/>
            <person name="Ke S."/>
            <person name="Chen Y.Y."/>
            <person name="Wu W.L."/>
            <person name="Hsu J.L."/>
            <person name="Lin Y.F."/>
            <person name="Huang M.D."/>
            <person name="Li C.Y."/>
            <person name="Huang L."/>
            <person name="Wang Z.W."/>
            <person name="Zhao X."/>
            <person name="Zhong W.Y."/>
            <person name="Peng D.H."/>
            <person name="Ahmad S."/>
            <person name="Lan S."/>
            <person name="Zhang J.S."/>
            <person name="Tsai W.C."/>
            <person name="Van de Peer Y."/>
            <person name="Liu Z.J."/>
        </authorList>
    </citation>
    <scope>NUCLEOTIDE SEQUENCE</scope>
    <source>
        <strain evidence="9">SCP</strain>
    </source>
</reference>
<evidence type="ECO:0000256" key="3">
    <source>
        <dbReference type="ARBA" id="ARBA00022989"/>
    </source>
</evidence>
<dbReference type="InterPro" id="IPR007656">
    <property type="entry name" value="GTD-bd"/>
</dbReference>
<comment type="caution">
    <text evidence="9">The sequence shown here is derived from an EMBL/GenBank/DDBJ whole genome shotgun (WGS) entry which is preliminary data.</text>
</comment>
<evidence type="ECO:0000313" key="10">
    <source>
        <dbReference type="Proteomes" id="UP001179952"/>
    </source>
</evidence>
<evidence type="ECO:0000256" key="7">
    <source>
        <dbReference type="SAM" id="Phobius"/>
    </source>
</evidence>
<proteinExistence type="predicted"/>
<evidence type="ECO:0000256" key="6">
    <source>
        <dbReference type="SAM" id="MobiDB-lite"/>
    </source>
</evidence>
<dbReference type="PROSITE" id="PS51775">
    <property type="entry name" value="GTD_BINDING"/>
    <property type="match status" value="1"/>
</dbReference>
<protein>
    <recommendedName>
        <fullName evidence="8">GTD-binding domain-containing protein</fullName>
    </recommendedName>
</protein>
<organism evidence="9 10">
    <name type="scientific">Acorus gramineus</name>
    <name type="common">Dwarf sweet flag</name>
    <dbReference type="NCBI Taxonomy" id="55184"/>
    <lineage>
        <taxon>Eukaryota</taxon>
        <taxon>Viridiplantae</taxon>
        <taxon>Streptophyta</taxon>
        <taxon>Embryophyta</taxon>
        <taxon>Tracheophyta</taxon>
        <taxon>Spermatophyta</taxon>
        <taxon>Magnoliopsida</taxon>
        <taxon>Liliopsida</taxon>
        <taxon>Acoraceae</taxon>
        <taxon>Acorus</taxon>
    </lineage>
</organism>
<feature type="region of interest" description="Disordered" evidence="6">
    <location>
        <begin position="193"/>
        <end position="215"/>
    </location>
</feature>
<accession>A0AAV9B5V8</accession>